<feature type="domain" description="Pyruvate carboxyltransferase" evidence="4">
    <location>
        <begin position="1"/>
        <end position="270"/>
    </location>
</feature>
<comment type="similarity">
    <text evidence="1">Belongs to the HMG-CoA lyase family.</text>
</comment>
<dbReference type="InterPro" id="IPR043594">
    <property type="entry name" value="HMGL"/>
</dbReference>
<dbReference type="PANTHER" id="PTHR42738:SF7">
    <property type="entry name" value="HYDROXYMETHYLGLUTARYL-COA LYASE"/>
    <property type="match status" value="1"/>
</dbReference>
<proteinExistence type="inferred from homology"/>
<dbReference type="OrthoDB" id="9784013at2"/>
<dbReference type="Pfam" id="PF00682">
    <property type="entry name" value="HMGL-like"/>
    <property type="match status" value="1"/>
</dbReference>
<dbReference type="SUPFAM" id="SSF51569">
    <property type="entry name" value="Aldolase"/>
    <property type="match status" value="1"/>
</dbReference>
<accession>A0A418MHD1</accession>
<dbReference type="GO" id="GO:0046951">
    <property type="term" value="P:ketone body biosynthetic process"/>
    <property type="evidence" value="ECO:0007669"/>
    <property type="project" value="TreeGrafter"/>
</dbReference>
<dbReference type="InterPro" id="IPR013785">
    <property type="entry name" value="Aldolase_TIM"/>
</dbReference>
<dbReference type="AlphaFoldDB" id="A0A418MHD1"/>
<evidence type="ECO:0000256" key="2">
    <source>
        <dbReference type="ARBA" id="ARBA00022723"/>
    </source>
</evidence>
<dbReference type="Gene3D" id="3.20.20.70">
    <property type="entry name" value="Aldolase class I"/>
    <property type="match status" value="1"/>
</dbReference>
<dbReference type="RefSeq" id="WP_119665694.1">
    <property type="nucleotide sequence ID" value="NZ_QXED01000001.1"/>
</dbReference>
<dbReference type="GO" id="GO:0004419">
    <property type="term" value="F:hydroxymethylglutaryl-CoA lyase activity"/>
    <property type="evidence" value="ECO:0007669"/>
    <property type="project" value="TreeGrafter"/>
</dbReference>
<comment type="caution">
    <text evidence="5">The sequence shown here is derived from an EMBL/GenBank/DDBJ whole genome shotgun (WGS) entry which is preliminary data.</text>
</comment>
<dbReference type="GO" id="GO:0046872">
    <property type="term" value="F:metal ion binding"/>
    <property type="evidence" value="ECO:0007669"/>
    <property type="project" value="UniProtKB-KW"/>
</dbReference>
<dbReference type="PROSITE" id="PS50991">
    <property type="entry name" value="PYR_CT"/>
    <property type="match status" value="1"/>
</dbReference>
<dbReference type="CDD" id="cd07938">
    <property type="entry name" value="DRE_TIM_HMGL"/>
    <property type="match status" value="1"/>
</dbReference>
<dbReference type="EMBL" id="QXED01000001">
    <property type="protein sequence ID" value="RIV26837.1"/>
    <property type="molecule type" value="Genomic_DNA"/>
</dbReference>
<evidence type="ECO:0000259" key="4">
    <source>
        <dbReference type="PROSITE" id="PS50991"/>
    </source>
</evidence>
<evidence type="ECO:0000256" key="3">
    <source>
        <dbReference type="ARBA" id="ARBA00023239"/>
    </source>
</evidence>
<keyword evidence="3 5" id="KW-0456">Lyase</keyword>
<gene>
    <name evidence="5" type="ORF">DYU11_00500</name>
</gene>
<keyword evidence="2" id="KW-0479">Metal-binding</keyword>
<dbReference type="PANTHER" id="PTHR42738">
    <property type="entry name" value="HYDROXYMETHYLGLUTARYL-COA LYASE"/>
    <property type="match status" value="1"/>
</dbReference>
<dbReference type="InterPro" id="IPR000891">
    <property type="entry name" value="PYR_CT"/>
</dbReference>
<evidence type="ECO:0000313" key="5">
    <source>
        <dbReference type="EMBL" id="RIV26837.1"/>
    </source>
</evidence>
<name>A0A418MHD1_9BACT</name>
<sequence length="281" mass="30184">MKLVECPRDAMQGLSHFVPTDLKIRYLNSLLRVGFDTLDFGSFVSPKAIPQLRDTAEVLTRLDLATTQTRLLAIVANQRGAEEATGHEAIRYLGFPLSVSETFQQRNTNKSIAAAFDDVAAMQDLCTRTGKELVVYLSMGFGNPYGDPYSPEVVGEFTERLVGLGVGIIAPSDTVGSSTPAQIEALFGHLLRQFPKVEFGAHLHARPGEAPQKVKAAVRAGVRRIDGALRGFGGCPMAADQLTGNLPTEEIVQALADEGVSVPLNKAAWQEAMTLSAAVFA</sequence>
<keyword evidence="6" id="KW-1185">Reference proteome</keyword>
<reference evidence="5 6" key="1">
    <citation type="submission" date="2018-08" db="EMBL/GenBank/DDBJ databases">
        <title>Fibrisoma montanum sp. nov., isolated from Danxia mountain soil.</title>
        <authorList>
            <person name="Huang Y."/>
        </authorList>
    </citation>
    <scope>NUCLEOTIDE SEQUENCE [LARGE SCALE GENOMIC DNA]</scope>
    <source>
        <strain evidence="5 6">HYT19</strain>
    </source>
</reference>
<evidence type="ECO:0000256" key="1">
    <source>
        <dbReference type="ARBA" id="ARBA00009405"/>
    </source>
</evidence>
<protein>
    <submittedName>
        <fullName evidence="5">Hydroxymethylglutaryl-CoA lyase</fullName>
    </submittedName>
</protein>
<evidence type="ECO:0000313" key="6">
    <source>
        <dbReference type="Proteomes" id="UP000283523"/>
    </source>
</evidence>
<organism evidence="5 6">
    <name type="scientific">Fibrisoma montanum</name>
    <dbReference type="NCBI Taxonomy" id="2305895"/>
    <lineage>
        <taxon>Bacteria</taxon>
        <taxon>Pseudomonadati</taxon>
        <taxon>Bacteroidota</taxon>
        <taxon>Cytophagia</taxon>
        <taxon>Cytophagales</taxon>
        <taxon>Spirosomataceae</taxon>
        <taxon>Fibrisoma</taxon>
    </lineage>
</organism>
<dbReference type="Proteomes" id="UP000283523">
    <property type="component" value="Unassembled WGS sequence"/>
</dbReference>
<dbReference type="GO" id="GO:0006552">
    <property type="term" value="P:L-leucine catabolic process"/>
    <property type="evidence" value="ECO:0007669"/>
    <property type="project" value="TreeGrafter"/>
</dbReference>